<name>A0ABT0SLF0_9GAMM</name>
<gene>
    <name evidence="2" type="ORF">M8006_01335</name>
</gene>
<dbReference type="EMBL" id="JAMJPJ010000001">
    <property type="protein sequence ID" value="MCL7928631.1"/>
    <property type="molecule type" value="Genomic_DNA"/>
</dbReference>
<accession>A0ABT0SLF0</accession>
<evidence type="ECO:0000313" key="2">
    <source>
        <dbReference type="EMBL" id="MCL7928631.1"/>
    </source>
</evidence>
<dbReference type="Pfam" id="PF09820">
    <property type="entry name" value="AAA-ATPase_like"/>
    <property type="match status" value="1"/>
</dbReference>
<comment type="caution">
    <text evidence="2">The sequence shown here is derived from an EMBL/GenBank/DDBJ whole genome shotgun (WGS) entry which is preliminary data.</text>
</comment>
<proteinExistence type="predicted"/>
<dbReference type="Proteomes" id="UP001165308">
    <property type="component" value="Unassembled WGS sequence"/>
</dbReference>
<feature type="domain" description="AAA-ATPase-like" evidence="1">
    <location>
        <begin position="17"/>
        <end position="50"/>
    </location>
</feature>
<evidence type="ECO:0000259" key="1">
    <source>
        <dbReference type="Pfam" id="PF09820"/>
    </source>
</evidence>
<reference evidence="2" key="1">
    <citation type="submission" date="2022-05" db="EMBL/GenBank/DDBJ databases">
        <title>Halomonas geminus sp. nov. and Halomonas llamarensis sp. nov. isolated from high-altitude salars of the Atacama Desert.</title>
        <authorList>
            <person name="Hintersatz C."/>
            <person name="Rojas L.A."/>
            <person name="Wei T.-S."/>
            <person name="Kutschke S."/>
            <person name="Lehmann F."/>
            <person name="Jain R."/>
            <person name="Pollmann K."/>
        </authorList>
    </citation>
    <scope>NUCLEOTIDE SEQUENCE</scope>
    <source>
        <strain evidence="2">ATCHA</strain>
    </source>
</reference>
<dbReference type="RefSeq" id="WP_250079254.1">
    <property type="nucleotide sequence ID" value="NZ_JAMJPJ010000001.1"/>
</dbReference>
<keyword evidence="3" id="KW-1185">Reference proteome</keyword>
<dbReference type="InterPro" id="IPR018631">
    <property type="entry name" value="AAA-ATPase-like_dom"/>
</dbReference>
<sequence length="51" mass="5726">MSAFLAQGRAVLRKMLSTDIAGEFEHLIRQACAQTGQRPVVLIDEYDKPIH</sequence>
<protein>
    <submittedName>
        <fullName evidence="2">AAA family ATPase</fullName>
    </submittedName>
</protein>
<organism evidence="2 3">
    <name type="scientific">Halomonas llamarensis</name>
    <dbReference type="NCBI Taxonomy" id="2945104"/>
    <lineage>
        <taxon>Bacteria</taxon>
        <taxon>Pseudomonadati</taxon>
        <taxon>Pseudomonadota</taxon>
        <taxon>Gammaproteobacteria</taxon>
        <taxon>Oceanospirillales</taxon>
        <taxon>Halomonadaceae</taxon>
        <taxon>Halomonas</taxon>
    </lineage>
</organism>
<evidence type="ECO:0000313" key="3">
    <source>
        <dbReference type="Proteomes" id="UP001165308"/>
    </source>
</evidence>